<evidence type="ECO:0000256" key="3">
    <source>
        <dbReference type="ARBA" id="ARBA00022679"/>
    </source>
</evidence>
<feature type="binding site" evidence="6">
    <location>
        <position position="108"/>
    </location>
    <ligand>
        <name>S-adenosyl-L-methionine</name>
        <dbReference type="ChEBI" id="CHEBI:59789"/>
    </ligand>
</feature>
<feature type="binding site" evidence="6">
    <location>
        <begin position="127"/>
        <end position="132"/>
    </location>
    <ligand>
        <name>S-adenosyl-L-methionine</name>
        <dbReference type="ChEBI" id="CHEBI:59789"/>
    </ligand>
</feature>
<dbReference type="HAMAP" id="MF_00658">
    <property type="entry name" value="23SrRNA_methyltr_H"/>
    <property type="match status" value="1"/>
</dbReference>
<dbReference type="Proteomes" id="UP001481872">
    <property type="component" value="Unassembled WGS sequence"/>
</dbReference>
<evidence type="ECO:0000256" key="2">
    <source>
        <dbReference type="ARBA" id="ARBA00022603"/>
    </source>
</evidence>
<comment type="caution">
    <text evidence="7">The sequence shown here is derived from an EMBL/GenBank/DDBJ whole genome shotgun (WGS) entry which is preliminary data.</text>
</comment>
<dbReference type="RefSeq" id="WP_349053439.1">
    <property type="nucleotide sequence ID" value="NZ_JBBNPS010000003.1"/>
</dbReference>
<keyword evidence="2 6" id="KW-0489">Methyltransferase</keyword>
<dbReference type="GO" id="GO:0032259">
    <property type="term" value="P:methylation"/>
    <property type="evidence" value="ECO:0007669"/>
    <property type="project" value="UniProtKB-KW"/>
</dbReference>
<sequence length="159" mass="17747">MRIRVLALGKLKDPALSALVSEYVKWLRPYVPTEVVELKDERAPESLSEKEAEGVLEREGEGLLAKINPRDTVIVLAVEGKQVDSPAFSEKLYDFLETTSGDVVFVIGSSMGLSPAVKARANWLLSFSKMTLPHTLMRVVLMEQIYRAARIHAGHVYHK</sequence>
<feature type="binding site" evidence="6">
    <location>
        <position position="76"/>
    </location>
    <ligand>
        <name>S-adenosyl-L-methionine</name>
        <dbReference type="ChEBI" id="CHEBI:59789"/>
    </ligand>
</feature>
<keyword evidence="1 6" id="KW-0698">rRNA processing</keyword>
<dbReference type="InterPro" id="IPR003742">
    <property type="entry name" value="RlmH-like"/>
</dbReference>
<reference evidence="7 8" key="1">
    <citation type="submission" date="2024-04" db="EMBL/GenBank/DDBJ databases">
        <title>Human intestinal bacterial collection.</title>
        <authorList>
            <person name="Pauvert C."/>
            <person name="Hitch T.C.A."/>
            <person name="Clavel T."/>
        </authorList>
    </citation>
    <scope>NUCLEOTIDE SEQUENCE [LARGE SCALE GENOMIC DNA]</scope>
    <source>
        <strain evidence="7 8">CLA-SR-H026</strain>
    </source>
</reference>
<dbReference type="PANTHER" id="PTHR33603">
    <property type="entry name" value="METHYLTRANSFERASE"/>
    <property type="match status" value="1"/>
</dbReference>
<protein>
    <recommendedName>
        <fullName evidence="6">Ribosomal RNA large subunit methyltransferase H</fullName>
        <ecNumber evidence="6">2.1.1.177</ecNumber>
    </recommendedName>
    <alternativeName>
        <fullName evidence="6">23S rRNA (pseudouridine1915-N3)-methyltransferase</fullName>
    </alternativeName>
    <alternativeName>
        <fullName evidence="6">23S rRNA m3Psi1915 methyltransferase</fullName>
    </alternativeName>
    <alternativeName>
        <fullName evidence="6">rRNA (pseudouridine-N3-)-methyltransferase RlmH</fullName>
    </alternativeName>
</protein>
<comment type="subcellular location">
    <subcellularLocation>
        <location evidence="6">Cytoplasm</location>
    </subcellularLocation>
</comment>
<dbReference type="SUPFAM" id="SSF75217">
    <property type="entry name" value="alpha/beta knot"/>
    <property type="match status" value="1"/>
</dbReference>
<comment type="function">
    <text evidence="6">Specifically methylates the pseudouridine at position 1915 (m3Psi1915) in 23S rRNA.</text>
</comment>
<accession>A0ABV1J541</accession>
<comment type="similarity">
    <text evidence="5 6">Belongs to the RNA methyltransferase RlmH family.</text>
</comment>
<dbReference type="InterPro" id="IPR029028">
    <property type="entry name" value="Alpha/beta_knot_MTases"/>
</dbReference>
<keyword evidence="4 6" id="KW-0949">S-adenosyl-L-methionine</keyword>
<dbReference type="PIRSF" id="PIRSF004505">
    <property type="entry name" value="MT_bac"/>
    <property type="match status" value="1"/>
</dbReference>
<evidence type="ECO:0000313" key="8">
    <source>
        <dbReference type="Proteomes" id="UP001481872"/>
    </source>
</evidence>
<evidence type="ECO:0000256" key="5">
    <source>
        <dbReference type="ARBA" id="ARBA00038303"/>
    </source>
</evidence>
<evidence type="ECO:0000313" key="7">
    <source>
        <dbReference type="EMBL" id="MEQ3353033.1"/>
    </source>
</evidence>
<name>A0ABV1J541_9FIRM</name>
<dbReference type="EC" id="2.1.1.177" evidence="6"/>
<proteinExistence type="inferred from homology"/>
<organism evidence="7 8">
    <name type="scientific">Aedoeadaptatus acetigenes</name>
    <dbReference type="NCBI Taxonomy" id="2981723"/>
    <lineage>
        <taxon>Bacteria</taxon>
        <taxon>Bacillati</taxon>
        <taxon>Bacillota</taxon>
        <taxon>Tissierellia</taxon>
        <taxon>Tissierellales</taxon>
        <taxon>Peptoniphilaceae</taxon>
        <taxon>Aedoeadaptatus</taxon>
    </lineage>
</organism>
<evidence type="ECO:0000256" key="1">
    <source>
        <dbReference type="ARBA" id="ARBA00022552"/>
    </source>
</evidence>
<keyword evidence="8" id="KW-1185">Reference proteome</keyword>
<dbReference type="InterPro" id="IPR029026">
    <property type="entry name" value="tRNA_m1G_MTases_N"/>
</dbReference>
<dbReference type="GO" id="GO:0008168">
    <property type="term" value="F:methyltransferase activity"/>
    <property type="evidence" value="ECO:0007669"/>
    <property type="project" value="UniProtKB-KW"/>
</dbReference>
<dbReference type="CDD" id="cd18081">
    <property type="entry name" value="RlmH-like"/>
    <property type="match status" value="1"/>
</dbReference>
<dbReference type="Gene3D" id="3.40.1280.10">
    <property type="match status" value="1"/>
</dbReference>
<dbReference type="Pfam" id="PF02590">
    <property type="entry name" value="SPOUT_MTase"/>
    <property type="match status" value="1"/>
</dbReference>
<gene>
    <name evidence="6 7" type="primary">rlmH</name>
    <name evidence="7" type="ORF">AAA081_01775</name>
</gene>
<dbReference type="PANTHER" id="PTHR33603:SF1">
    <property type="entry name" value="RIBOSOMAL RNA LARGE SUBUNIT METHYLTRANSFERASE H"/>
    <property type="match status" value="1"/>
</dbReference>
<comment type="catalytic activity">
    <reaction evidence="6">
        <text>pseudouridine(1915) in 23S rRNA + S-adenosyl-L-methionine = N(3)-methylpseudouridine(1915) in 23S rRNA + S-adenosyl-L-homocysteine + H(+)</text>
        <dbReference type="Rhea" id="RHEA:42752"/>
        <dbReference type="Rhea" id="RHEA-COMP:10221"/>
        <dbReference type="Rhea" id="RHEA-COMP:10222"/>
        <dbReference type="ChEBI" id="CHEBI:15378"/>
        <dbReference type="ChEBI" id="CHEBI:57856"/>
        <dbReference type="ChEBI" id="CHEBI:59789"/>
        <dbReference type="ChEBI" id="CHEBI:65314"/>
        <dbReference type="ChEBI" id="CHEBI:74486"/>
        <dbReference type="EC" id="2.1.1.177"/>
    </reaction>
</comment>
<keyword evidence="6" id="KW-0963">Cytoplasm</keyword>
<dbReference type="NCBIfam" id="NF000985">
    <property type="entry name" value="PRK00103.1-3"/>
    <property type="match status" value="1"/>
</dbReference>
<dbReference type="EMBL" id="JBBNPS010000003">
    <property type="protein sequence ID" value="MEQ3353033.1"/>
    <property type="molecule type" value="Genomic_DNA"/>
</dbReference>
<evidence type="ECO:0000256" key="4">
    <source>
        <dbReference type="ARBA" id="ARBA00022691"/>
    </source>
</evidence>
<comment type="subunit">
    <text evidence="6">Homodimer.</text>
</comment>
<evidence type="ECO:0000256" key="6">
    <source>
        <dbReference type="HAMAP-Rule" id="MF_00658"/>
    </source>
</evidence>
<keyword evidence="3 6" id="KW-0808">Transferase</keyword>